<dbReference type="PANTHER" id="PTHR47829">
    <property type="entry name" value="HYDROLASE, PUTATIVE (AFU_ORTHOLOGUE AFUA_1G12880)-RELATED"/>
    <property type="match status" value="1"/>
</dbReference>
<dbReference type="InterPro" id="IPR041726">
    <property type="entry name" value="ACAD10_11_N"/>
</dbReference>
<accession>A0A2A4Z6E7</accession>
<gene>
    <name evidence="2" type="ORF">COB13_04560</name>
</gene>
<dbReference type="Gene3D" id="3.30.200.20">
    <property type="entry name" value="Phosphorylase Kinase, domain 1"/>
    <property type="match status" value="1"/>
</dbReference>
<dbReference type="Pfam" id="PF01636">
    <property type="entry name" value="APH"/>
    <property type="match status" value="1"/>
</dbReference>
<dbReference type="InterPro" id="IPR052898">
    <property type="entry name" value="ACAD10-like"/>
</dbReference>
<evidence type="ECO:0000313" key="2">
    <source>
        <dbReference type="EMBL" id="PCJ02471.1"/>
    </source>
</evidence>
<keyword evidence="2" id="KW-0808">Transferase</keyword>
<dbReference type="PANTHER" id="PTHR47829:SF3">
    <property type="entry name" value="AMINOGLYCOSIDE PHOSPHOTRANSFERASE DOMAIN-CONTAINING PROTEIN"/>
    <property type="match status" value="1"/>
</dbReference>
<reference key="1">
    <citation type="submission" date="2017-08" db="EMBL/GenBank/DDBJ databases">
        <title>A dynamic microbial community with high functional redundancy inhabits the cold, oxic subseafloor aquifer.</title>
        <authorList>
            <person name="Tully B.J."/>
            <person name="Wheat C.G."/>
            <person name="Glazer B.T."/>
            <person name="Huber J.A."/>
        </authorList>
    </citation>
    <scope>NUCLEOTIDE SEQUENCE [LARGE SCALE GENOMIC DNA]</scope>
</reference>
<sequence length="340" mass="37757">MSDLYDFDLSTLEAYLNDNIADFGKLQSMDKFSDGQSNPTYKLQTDNKAYVLRAKPPGKLLGSAHQVDREYRVMNALAGSAVPVPKMHHLSADDSPLGAMFLVMEFIDGRIFWDPALPKATNTDRTTIFNQMNDTLAALHSVDIDAAGLSDYGKPGNYFVRQTGRWIKQYKASELVANPQIDLIIDWLNDNMVDDDGQISLVHGDYRIDNMIFNADQPQLSAVLDWELSTLGHGLADLSYQCMQWRLPASAALGGLGGLDRTALGIPSEADYVAQYLDKRDLAPIDNWDFYLTFSIFRLIAIVQGVIKRSHDGNASDPKSMGRMQNVSAHLTEMAIGLIK</sequence>
<dbReference type="Gene3D" id="3.90.1200.10">
    <property type="match status" value="1"/>
</dbReference>
<dbReference type="InterPro" id="IPR011009">
    <property type="entry name" value="Kinase-like_dom_sf"/>
</dbReference>
<comment type="caution">
    <text evidence="2">The sequence shown here is derived from an EMBL/GenBank/DDBJ whole genome shotgun (WGS) entry which is preliminary data.</text>
</comment>
<reference evidence="2" key="2">
    <citation type="journal article" date="2018" name="ISME J.">
        <title>A dynamic microbial community with high functional redundancy inhabits the cold, oxic subseafloor aquifer.</title>
        <authorList>
            <person name="Tully B.J."/>
            <person name="Wheat C.G."/>
            <person name="Glazer B.T."/>
            <person name="Huber J.A."/>
        </authorList>
    </citation>
    <scope>NUCLEOTIDE SEQUENCE</scope>
    <source>
        <strain evidence="2">NORP83</strain>
    </source>
</reference>
<dbReference type="SUPFAM" id="SSF56112">
    <property type="entry name" value="Protein kinase-like (PK-like)"/>
    <property type="match status" value="1"/>
</dbReference>
<dbReference type="EMBL" id="NVUS01000004">
    <property type="protein sequence ID" value="PCJ02471.1"/>
    <property type="molecule type" value="Genomic_DNA"/>
</dbReference>
<proteinExistence type="predicted"/>
<dbReference type="InterPro" id="IPR002575">
    <property type="entry name" value="Aminoglycoside_PTrfase"/>
</dbReference>
<organism evidence="2">
    <name type="scientific">OCS116 cluster bacterium</name>
    <dbReference type="NCBI Taxonomy" id="2030921"/>
    <lineage>
        <taxon>Bacteria</taxon>
        <taxon>Pseudomonadati</taxon>
        <taxon>Pseudomonadota</taxon>
        <taxon>Alphaproteobacteria</taxon>
        <taxon>OCS116 cluster</taxon>
    </lineage>
</organism>
<dbReference type="CDD" id="cd05154">
    <property type="entry name" value="ACAD10_11_N-like"/>
    <property type="match status" value="1"/>
</dbReference>
<protein>
    <submittedName>
        <fullName evidence="2">Phosphotransferase family protein</fullName>
    </submittedName>
</protein>
<evidence type="ECO:0000259" key="1">
    <source>
        <dbReference type="Pfam" id="PF01636"/>
    </source>
</evidence>
<dbReference type="GO" id="GO:0016740">
    <property type="term" value="F:transferase activity"/>
    <property type="evidence" value="ECO:0007669"/>
    <property type="project" value="UniProtKB-KW"/>
</dbReference>
<feature type="domain" description="Aminoglycoside phosphotransferase" evidence="1">
    <location>
        <begin position="31"/>
        <end position="253"/>
    </location>
</feature>
<name>A0A2A4Z6E7_9PROT</name>
<dbReference type="AlphaFoldDB" id="A0A2A4Z6E7"/>